<evidence type="ECO:0000313" key="1">
    <source>
        <dbReference type="EMBL" id="AXQ68910.1"/>
    </source>
</evidence>
<dbReference type="EMBL" id="MH588545">
    <property type="protein sequence ID" value="AXQ68910.1"/>
    <property type="molecule type" value="Genomic_DNA"/>
</dbReference>
<keyword evidence="2" id="KW-1185">Reference proteome</keyword>
<dbReference type="Proteomes" id="UP000259026">
    <property type="component" value="Segment"/>
</dbReference>
<sequence length="140" mass="15569">MKLKLDIALDPGDVLDVHLVKDGAVLSFKGIEVRLGHDHVHALLQGLGKRRVRRDRMSLAEKVQRRAQAPASQATLGALEGLQERHGWVFVHQLVEVLGYNPDKVRASLHALKHAGLAESKVSDVLNEGARQPLVMWRTR</sequence>
<organism evidence="1 2">
    <name type="scientific">Caulobacter phage CcrPW</name>
    <dbReference type="NCBI Taxonomy" id="2283271"/>
    <lineage>
        <taxon>Viruses</taxon>
        <taxon>Duplodnaviria</taxon>
        <taxon>Heunggongvirae</taxon>
        <taxon>Uroviricota</taxon>
        <taxon>Caudoviricetes</taxon>
        <taxon>Jeanschmidtviridae</taxon>
        <taxon>Colossusvirus</taxon>
        <taxon>Colossusvirus PW</taxon>
    </lineage>
</organism>
<evidence type="ECO:0000313" key="2">
    <source>
        <dbReference type="Proteomes" id="UP000259026"/>
    </source>
</evidence>
<protein>
    <submittedName>
        <fullName evidence="1">Uncharacterized protein</fullName>
    </submittedName>
</protein>
<accession>A0A385EB85</accession>
<reference evidence="1" key="2">
    <citation type="submission" date="2018-09" db="EMBL/GenBank/DDBJ databases">
        <title>Giant CbK-like Caulobacter bacteriophages have genetically divergent genomes.</title>
        <authorList>
            <person name="Wilson K."/>
            <person name="Ely B."/>
        </authorList>
    </citation>
    <scope>NUCLEOTIDE SEQUENCE [LARGE SCALE GENOMIC DNA]</scope>
</reference>
<reference evidence="1" key="1">
    <citation type="submission" date="2018-07" db="EMBL/GenBank/DDBJ databases">
        <authorList>
            <person name="Quirk P.G."/>
            <person name="Krulwich T.A."/>
        </authorList>
    </citation>
    <scope>NUCLEOTIDE SEQUENCE</scope>
</reference>
<proteinExistence type="predicted"/>
<gene>
    <name evidence="1" type="ORF">CcrPW_gp371c</name>
</gene>
<name>A0A385EB85_9CAUD</name>